<dbReference type="PROSITE" id="PS51168">
    <property type="entry name" value="CHORISMATE_MUT_2"/>
    <property type="match status" value="1"/>
</dbReference>
<dbReference type="Gene3D" id="1.20.59.10">
    <property type="entry name" value="Chorismate mutase"/>
    <property type="match status" value="1"/>
</dbReference>
<dbReference type="InterPro" id="IPR002701">
    <property type="entry name" value="CM_II_prokaryot"/>
</dbReference>
<keyword evidence="2" id="KW-0413">Isomerase</keyword>
<sequence>MTITSIEKTGARTSEAAGVITGARERIDALDDRIIGLIQERVAVSAVIQEARIESGGRRVNLSREMEILAHYRDALGKPGTALAMTLLELCRGRI</sequence>
<dbReference type="GO" id="GO:0004106">
    <property type="term" value="F:chorismate mutase activity"/>
    <property type="evidence" value="ECO:0007669"/>
    <property type="project" value="UniProtKB-EC"/>
</dbReference>
<dbReference type="NCBIfam" id="TIGR01808">
    <property type="entry name" value="CM_M_hiGC-arch"/>
    <property type="match status" value="1"/>
</dbReference>
<dbReference type="RefSeq" id="WP_107072215.1">
    <property type="nucleotide sequence ID" value="NZ_JAVRFJ010000021.1"/>
</dbReference>
<gene>
    <name evidence="2" type="ORF">RM704_23870</name>
</gene>
<dbReference type="EMBL" id="JAVRFJ010000021">
    <property type="protein sequence ID" value="MDT0570467.1"/>
    <property type="molecule type" value="Genomic_DNA"/>
</dbReference>
<keyword evidence="3" id="KW-1185">Reference proteome</keyword>
<dbReference type="NCBIfam" id="NF005894">
    <property type="entry name" value="PRK07857.1"/>
    <property type="match status" value="1"/>
</dbReference>
<evidence type="ECO:0000313" key="2">
    <source>
        <dbReference type="EMBL" id="MDT0570467.1"/>
    </source>
</evidence>
<dbReference type="SMART" id="SM00830">
    <property type="entry name" value="CM_2"/>
    <property type="match status" value="1"/>
</dbReference>
<name>A0ABU2Z4V6_9ACTN</name>
<dbReference type="InterPro" id="IPR010958">
    <property type="entry name" value="Chorismate_mutase_highGC-bac"/>
</dbReference>
<dbReference type="InterPro" id="IPR036263">
    <property type="entry name" value="Chorismate_II_sf"/>
</dbReference>
<evidence type="ECO:0000259" key="1">
    <source>
        <dbReference type="PROSITE" id="PS51168"/>
    </source>
</evidence>
<dbReference type="SUPFAM" id="SSF48600">
    <property type="entry name" value="Chorismate mutase II"/>
    <property type="match status" value="1"/>
</dbReference>
<dbReference type="EC" id="5.4.99.5" evidence="2"/>
<proteinExistence type="predicted"/>
<organism evidence="2 3">
    <name type="scientific">Streptomyces gottesmaniae</name>
    <dbReference type="NCBI Taxonomy" id="3075518"/>
    <lineage>
        <taxon>Bacteria</taxon>
        <taxon>Bacillati</taxon>
        <taxon>Actinomycetota</taxon>
        <taxon>Actinomycetes</taxon>
        <taxon>Kitasatosporales</taxon>
        <taxon>Streptomycetaceae</taxon>
        <taxon>Streptomyces</taxon>
    </lineage>
</organism>
<dbReference type="InterPro" id="IPR036979">
    <property type="entry name" value="CM_dom_sf"/>
</dbReference>
<dbReference type="Proteomes" id="UP001180737">
    <property type="component" value="Unassembled WGS sequence"/>
</dbReference>
<accession>A0ABU2Z4V6</accession>
<feature type="domain" description="Chorismate mutase" evidence="1">
    <location>
        <begin position="14"/>
        <end position="95"/>
    </location>
</feature>
<comment type="caution">
    <text evidence="2">The sequence shown here is derived from an EMBL/GenBank/DDBJ whole genome shotgun (WGS) entry which is preliminary data.</text>
</comment>
<protein>
    <submittedName>
        <fullName evidence="2">Chorismate mutase</fullName>
        <ecNumber evidence="2">5.4.99.5</ecNumber>
    </submittedName>
</protein>
<dbReference type="Pfam" id="PF01817">
    <property type="entry name" value="CM_2"/>
    <property type="match status" value="1"/>
</dbReference>
<reference evidence="2" key="1">
    <citation type="submission" date="2024-05" db="EMBL/GenBank/DDBJ databases">
        <title>30 novel species of actinomycetes from the DSMZ collection.</title>
        <authorList>
            <person name="Nouioui I."/>
        </authorList>
    </citation>
    <scope>NUCLEOTIDE SEQUENCE</scope>
    <source>
        <strain evidence="2">DSM 3412</strain>
    </source>
</reference>
<evidence type="ECO:0000313" key="3">
    <source>
        <dbReference type="Proteomes" id="UP001180737"/>
    </source>
</evidence>